<gene>
    <name evidence="1" type="ORF">S06H3_24796</name>
</gene>
<comment type="caution">
    <text evidence="1">The sequence shown here is derived from an EMBL/GenBank/DDBJ whole genome shotgun (WGS) entry which is preliminary data.</text>
</comment>
<evidence type="ECO:0008006" key="2">
    <source>
        <dbReference type="Google" id="ProtNLM"/>
    </source>
</evidence>
<dbReference type="AlphaFoldDB" id="X1M8F7"/>
<organism evidence="1">
    <name type="scientific">marine sediment metagenome</name>
    <dbReference type="NCBI Taxonomy" id="412755"/>
    <lineage>
        <taxon>unclassified sequences</taxon>
        <taxon>metagenomes</taxon>
        <taxon>ecological metagenomes</taxon>
    </lineage>
</organism>
<dbReference type="EMBL" id="BARV01013961">
    <property type="protein sequence ID" value="GAI27937.1"/>
    <property type="molecule type" value="Genomic_DNA"/>
</dbReference>
<dbReference type="Pfam" id="PF12686">
    <property type="entry name" value="DUF3800"/>
    <property type="match status" value="1"/>
</dbReference>
<reference evidence="1" key="1">
    <citation type="journal article" date="2014" name="Front. Microbiol.">
        <title>High frequency of phylogenetically diverse reductive dehalogenase-homologous genes in deep subseafloor sedimentary metagenomes.</title>
        <authorList>
            <person name="Kawai M."/>
            <person name="Futagami T."/>
            <person name="Toyoda A."/>
            <person name="Takaki Y."/>
            <person name="Nishi S."/>
            <person name="Hori S."/>
            <person name="Arai W."/>
            <person name="Tsubouchi T."/>
            <person name="Morono Y."/>
            <person name="Uchiyama I."/>
            <person name="Ito T."/>
            <person name="Fujiyama A."/>
            <person name="Inagaki F."/>
            <person name="Takami H."/>
        </authorList>
    </citation>
    <scope>NUCLEOTIDE SEQUENCE</scope>
    <source>
        <strain evidence="1">Expedition CK06-06</strain>
    </source>
</reference>
<proteinExistence type="predicted"/>
<dbReference type="InterPro" id="IPR024524">
    <property type="entry name" value="DUF3800"/>
</dbReference>
<evidence type="ECO:0000313" key="1">
    <source>
        <dbReference type="EMBL" id="GAI27937.1"/>
    </source>
</evidence>
<name>X1M8F7_9ZZZZ</name>
<protein>
    <recommendedName>
        <fullName evidence="2">DUF3800 domain-containing protein</fullName>
    </recommendedName>
</protein>
<feature type="non-terminal residue" evidence="1">
    <location>
        <position position="1"/>
    </location>
</feature>
<feature type="non-terminal residue" evidence="1">
    <location>
        <position position="105"/>
    </location>
</feature>
<sequence>KDEGEAHRGIIIIAESQYRDRLEAISQKVKQFGTVWGEAYNLAEIPMFTKSSNSRLLQVADFCVNAILGRYESGYTRQFDKIAHQFYQSDGILRGLSHYTKDMQC</sequence>
<accession>X1M8F7</accession>